<dbReference type="HOGENOM" id="CLU_3199020_0_0_7"/>
<gene>
    <name evidence="1" type="ordered locus">DVU_3354</name>
</gene>
<dbReference type="Proteomes" id="UP000002194">
    <property type="component" value="Chromosome"/>
</dbReference>
<dbReference type="PaxDb" id="882-DVU_3354"/>
<sequence length="45" mass="5000">MAGLLHRTLLSVVGLCLAQGRERGIIEIEVAYPRKVPRGERRVDA</sequence>
<keyword evidence="2" id="KW-1185">Reference proteome</keyword>
<protein>
    <submittedName>
        <fullName evidence="1">Uncharacterized protein</fullName>
    </submittedName>
</protein>
<proteinExistence type="predicted"/>
<accession>Q725S0</accession>
<reference evidence="1 2" key="1">
    <citation type="journal article" date="2004" name="Nat. Biotechnol.">
        <title>The genome sequence of the anaerobic, sulfate-reducing bacterium Desulfovibrio vulgaris Hildenborough.</title>
        <authorList>
            <person name="Heidelberg J.F."/>
            <person name="Seshadri R."/>
            <person name="Haveman S.A."/>
            <person name="Hemme C.L."/>
            <person name="Paulsen I.T."/>
            <person name="Kolonay J.F."/>
            <person name="Eisen J.A."/>
            <person name="Ward N."/>
            <person name="Methe B."/>
            <person name="Brinkac L.M."/>
            <person name="Daugherty S.C."/>
            <person name="Deboy R.T."/>
            <person name="Dodson R.J."/>
            <person name="Durkin A.S."/>
            <person name="Madupu R."/>
            <person name="Nelson W.C."/>
            <person name="Sullivan S.A."/>
            <person name="Fouts D."/>
            <person name="Haft D.H."/>
            <person name="Selengut J."/>
            <person name="Peterson J.D."/>
            <person name="Davidsen T.M."/>
            <person name="Zafar N."/>
            <person name="Zhou L."/>
            <person name="Radune D."/>
            <person name="Dimitrov G."/>
            <person name="Hance M."/>
            <person name="Tran K."/>
            <person name="Khouri H."/>
            <person name="Gill J."/>
            <person name="Utterback T.R."/>
            <person name="Feldblyum T.V."/>
            <person name="Wall J.D."/>
            <person name="Voordouw G."/>
            <person name="Fraser C.M."/>
        </authorList>
    </citation>
    <scope>NUCLEOTIDE SEQUENCE [LARGE SCALE GENOMIC DNA]</scope>
    <source>
        <strain evidence="2">ATCC 29579 / DSM 644 / NCIMB 8303 / VKM B-1760 / Hildenborough</strain>
    </source>
</reference>
<organism evidence="1 2">
    <name type="scientific">Nitratidesulfovibrio vulgaris (strain ATCC 29579 / DSM 644 / CCUG 34227 / NCIMB 8303 / VKM B-1760 / Hildenborough)</name>
    <name type="common">Desulfovibrio vulgaris</name>
    <dbReference type="NCBI Taxonomy" id="882"/>
    <lineage>
        <taxon>Bacteria</taxon>
        <taxon>Pseudomonadati</taxon>
        <taxon>Thermodesulfobacteriota</taxon>
        <taxon>Desulfovibrionia</taxon>
        <taxon>Desulfovibrionales</taxon>
        <taxon>Desulfovibrionaceae</taxon>
        <taxon>Nitratidesulfovibrio</taxon>
    </lineage>
</organism>
<dbReference type="STRING" id="882.DVU_3354"/>
<evidence type="ECO:0000313" key="2">
    <source>
        <dbReference type="Proteomes" id="UP000002194"/>
    </source>
</evidence>
<dbReference type="EnsemblBacteria" id="AAS97823">
    <property type="protein sequence ID" value="AAS97823"/>
    <property type="gene ID" value="DVU_3354"/>
</dbReference>
<dbReference type="KEGG" id="dvu:DVU_3354"/>
<evidence type="ECO:0000313" key="1">
    <source>
        <dbReference type="EMBL" id="AAS97823.1"/>
    </source>
</evidence>
<dbReference type="EMBL" id="AE017285">
    <property type="protein sequence ID" value="AAS97823.1"/>
    <property type="molecule type" value="Genomic_DNA"/>
</dbReference>
<dbReference type="AlphaFoldDB" id="Q725S0"/>
<name>Q725S0_NITV2</name>